<protein>
    <submittedName>
        <fullName evidence="1">Uncharacterized protein</fullName>
    </submittedName>
</protein>
<dbReference type="AlphaFoldDB" id="A0A6J5W4T5"/>
<name>A0A6J5W4T5_PRUAR</name>
<dbReference type="Gene3D" id="3.30.200.20">
    <property type="entry name" value="Phosphorylase Kinase, domain 1"/>
    <property type="match status" value="1"/>
</dbReference>
<proteinExistence type="predicted"/>
<dbReference type="Proteomes" id="UP000507245">
    <property type="component" value="Unassembled WGS sequence"/>
</dbReference>
<dbReference type="EMBL" id="CAEKKB010000001">
    <property type="protein sequence ID" value="CAB4293228.1"/>
    <property type="molecule type" value="Genomic_DNA"/>
</dbReference>
<evidence type="ECO:0000313" key="2">
    <source>
        <dbReference type="Proteomes" id="UP000507245"/>
    </source>
</evidence>
<sequence>MDRKALDFDLKALLSYASANVTGFPPSPSNFTVSKFGHGQSNPTYNWRWFGGFAETLRFEKEACGGKLLPLDGRAAEQQISPQASFSKRSVSAKPPTHLQLIRRIRLPMPKLIIPHTTQISKSQNAHIHTYIYLYRQRKREPSRL</sequence>
<evidence type="ECO:0000313" key="1">
    <source>
        <dbReference type="EMBL" id="CAB4293228.1"/>
    </source>
</evidence>
<dbReference type="OrthoDB" id="434771at2759"/>
<gene>
    <name evidence="1" type="ORF">ORAREDHAP_LOCUS2019</name>
</gene>
<organism evidence="1 2">
    <name type="scientific">Prunus armeniaca</name>
    <name type="common">Apricot</name>
    <name type="synonym">Armeniaca vulgaris</name>
    <dbReference type="NCBI Taxonomy" id="36596"/>
    <lineage>
        <taxon>Eukaryota</taxon>
        <taxon>Viridiplantae</taxon>
        <taxon>Streptophyta</taxon>
        <taxon>Embryophyta</taxon>
        <taxon>Tracheophyta</taxon>
        <taxon>Spermatophyta</taxon>
        <taxon>Magnoliopsida</taxon>
        <taxon>eudicotyledons</taxon>
        <taxon>Gunneridae</taxon>
        <taxon>Pentapetalae</taxon>
        <taxon>rosids</taxon>
        <taxon>fabids</taxon>
        <taxon>Rosales</taxon>
        <taxon>Rosaceae</taxon>
        <taxon>Amygdaloideae</taxon>
        <taxon>Amygdaleae</taxon>
        <taxon>Prunus</taxon>
    </lineage>
</organism>
<keyword evidence="2" id="KW-1185">Reference proteome</keyword>
<reference evidence="2" key="1">
    <citation type="journal article" date="2020" name="Genome Biol.">
        <title>Gamete binning: chromosome-level and haplotype-resolved genome assembly enabled by high-throughput single-cell sequencing of gamete genomes.</title>
        <authorList>
            <person name="Campoy J.A."/>
            <person name="Sun H."/>
            <person name="Goel M."/>
            <person name="Jiao W.-B."/>
            <person name="Folz-Donahue K."/>
            <person name="Wang N."/>
            <person name="Rubio M."/>
            <person name="Liu C."/>
            <person name="Kukat C."/>
            <person name="Ruiz D."/>
            <person name="Huettel B."/>
            <person name="Schneeberger K."/>
        </authorList>
    </citation>
    <scope>NUCLEOTIDE SEQUENCE [LARGE SCALE GENOMIC DNA]</scope>
    <source>
        <strain evidence="2">cv. Rojo Pasion</strain>
    </source>
</reference>
<accession>A0A6J5W4T5</accession>